<dbReference type="SMART" id="SM00382">
    <property type="entry name" value="AAA"/>
    <property type="match status" value="1"/>
</dbReference>
<dbReference type="Pfam" id="PF22608">
    <property type="entry name" value="DNAX_ATPase_lid"/>
    <property type="match status" value="1"/>
</dbReference>
<dbReference type="PANTHER" id="PTHR11669">
    <property type="entry name" value="REPLICATION FACTOR C / DNA POLYMERASE III GAMMA-TAU SUBUNIT"/>
    <property type="match status" value="1"/>
</dbReference>
<dbReference type="GO" id="GO:0003887">
    <property type="term" value="F:DNA-directed DNA polymerase activity"/>
    <property type="evidence" value="ECO:0007669"/>
    <property type="project" value="UniProtKB-KW"/>
</dbReference>
<keyword evidence="6 11" id="KW-0547">Nucleotide-binding</keyword>
<evidence type="ECO:0000256" key="11">
    <source>
        <dbReference type="RuleBase" id="RU364063"/>
    </source>
</evidence>
<dbReference type="AlphaFoldDB" id="A0A955L9B2"/>
<evidence type="ECO:0000256" key="8">
    <source>
        <dbReference type="ARBA" id="ARBA00022840"/>
    </source>
</evidence>
<evidence type="ECO:0000256" key="10">
    <source>
        <dbReference type="ARBA" id="ARBA00049244"/>
    </source>
</evidence>
<feature type="compositionally biased region" description="Basic and acidic residues" evidence="12">
    <location>
        <begin position="322"/>
        <end position="354"/>
    </location>
</feature>
<evidence type="ECO:0000256" key="6">
    <source>
        <dbReference type="ARBA" id="ARBA00022741"/>
    </source>
</evidence>
<dbReference type="EMBL" id="JAGQLH010000101">
    <property type="protein sequence ID" value="MCA9386221.1"/>
    <property type="molecule type" value="Genomic_DNA"/>
</dbReference>
<reference evidence="14" key="2">
    <citation type="journal article" date="2021" name="Microbiome">
        <title>Successional dynamics and alternative stable states in a saline activated sludge microbial community over 9 years.</title>
        <authorList>
            <person name="Wang Y."/>
            <person name="Ye J."/>
            <person name="Ju F."/>
            <person name="Liu L."/>
            <person name="Boyd J.A."/>
            <person name="Deng Y."/>
            <person name="Parks D.H."/>
            <person name="Jiang X."/>
            <person name="Yin X."/>
            <person name="Woodcroft B.J."/>
            <person name="Tyson G.W."/>
            <person name="Hugenholtz P."/>
            <person name="Polz M.F."/>
            <person name="Zhang T."/>
        </authorList>
    </citation>
    <scope>NUCLEOTIDE SEQUENCE</scope>
    <source>
        <strain evidence="14">HKST-UBA11</strain>
    </source>
</reference>
<dbReference type="InterPro" id="IPR050238">
    <property type="entry name" value="DNA_Rep/Repair_Clamp_Loader"/>
</dbReference>
<dbReference type="GO" id="GO:0006261">
    <property type="term" value="P:DNA-templated DNA replication"/>
    <property type="evidence" value="ECO:0007669"/>
    <property type="project" value="TreeGrafter"/>
</dbReference>
<evidence type="ECO:0000256" key="12">
    <source>
        <dbReference type="SAM" id="MobiDB-lite"/>
    </source>
</evidence>
<feature type="non-terminal residue" evidence="14">
    <location>
        <position position="1"/>
    </location>
</feature>
<keyword evidence="4 11" id="KW-0235">DNA replication</keyword>
<dbReference type="InterPro" id="IPR022754">
    <property type="entry name" value="DNA_pol_III_gamma-3"/>
</dbReference>
<evidence type="ECO:0000256" key="3">
    <source>
        <dbReference type="ARBA" id="ARBA00022695"/>
    </source>
</evidence>
<protein>
    <recommendedName>
        <fullName evidence="11">DNA polymerase III subunit gamma/tau</fullName>
        <ecNumber evidence="11">2.7.7.7</ecNumber>
    </recommendedName>
</protein>
<keyword evidence="8 11" id="KW-0067">ATP-binding</keyword>
<name>A0A955L9B2_9BACT</name>
<dbReference type="PANTHER" id="PTHR11669:SF0">
    <property type="entry name" value="PROTEIN STICHEL-LIKE 2"/>
    <property type="match status" value="1"/>
</dbReference>
<dbReference type="PRINTS" id="PR00300">
    <property type="entry name" value="CLPPROTEASEA"/>
</dbReference>
<dbReference type="Pfam" id="PF12169">
    <property type="entry name" value="DNA_pol3_gamma3"/>
    <property type="match status" value="1"/>
</dbReference>
<evidence type="ECO:0000256" key="1">
    <source>
        <dbReference type="ARBA" id="ARBA00006360"/>
    </source>
</evidence>
<comment type="caution">
    <text evidence="14">The sequence shown here is derived from an EMBL/GenBank/DDBJ whole genome shotgun (WGS) entry which is preliminary data.</text>
</comment>
<organism evidence="14 15">
    <name type="scientific">Candidatus Dojkabacteria bacterium</name>
    <dbReference type="NCBI Taxonomy" id="2099670"/>
    <lineage>
        <taxon>Bacteria</taxon>
        <taxon>Candidatus Dojkabacteria</taxon>
    </lineage>
</organism>
<feature type="region of interest" description="Disordered" evidence="12">
    <location>
        <begin position="315"/>
        <end position="357"/>
    </location>
</feature>
<sequence length="475" mass="53836">IISLLKAHIKEDKLGHAYLFAGPRGTGKTTVARLFSRALNGIQDESMDASNIDIIEIDAASNRGIDEIRDLRDKVSFTPSRLQYKVYIIDEVHMLTKEAFNALLKTIEEPPAHVVFIFATTEPHKVPVTILSRVIRFDFKLASNDELMKKLTYVLSNESVVFEDAALDLIIRHGRGSFRDSESILGKILSNSQKKKLTRTYVEQLLGLIDSEYVTKFIQSLYETSTDKSLQVLYELETKGVDLHVFCSQVLEEVHYSIVTDFAKNDKSKLQKNATIIKELSKAQREMKTAVLPVLPLEVSVISLCEGTSSYPKQTAKPAVKQVERKESSVKEPVQTKKNDTSKKEEGKGVEKKVTKTKRNSNVTVSIESIKSKWGELLESIRQHNHHLRAFLAKAEVIDIDSNEIVLHVPFEFHRKKLDEKASREKIESTMNTIWECDITYVVKVDKNLLDTVEIIEDTSKSNTNKDVVEQIFGI</sequence>
<comment type="catalytic activity">
    <reaction evidence="10 11">
        <text>DNA(n) + a 2'-deoxyribonucleoside 5'-triphosphate = DNA(n+1) + diphosphate</text>
        <dbReference type="Rhea" id="RHEA:22508"/>
        <dbReference type="Rhea" id="RHEA-COMP:17339"/>
        <dbReference type="Rhea" id="RHEA-COMP:17340"/>
        <dbReference type="ChEBI" id="CHEBI:33019"/>
        <dbReference type="ChEBI" id="CHEBI:61560"/>
        <dbReference type="ChEBI" id="CHEBI:173112"/>
        <dbReference type="EC" id="2.7.7.7"/>
    </reaction>
</comment>
<dbReference type="GO" id="GO:0005524">
    <property type="term" value="F:ATP binding"/>
    <property type="evidence" value="ECO:0007669"/>
    <property type="project" value="UniProtKB-KW"/>
</dbReference>
<keyword evidence="9 11" id="KW-0239">DNA-directed DNA polymerase</keyword>
<dbReference type="SUPFAM" id="SSF52540">
    <property type="entry name" value="P-loop containing nucleoside triphosphate hydrolases"/>
    <property type="match status" value="1"/>
</dbReference>
<evidence type="ECO:0000256" key="7">
    <source>
        <dbReference type="ARBA" id="ARBA00022833"/>
    </source>
</evidence>
<evidence type="ECO:0000256" key="4">
    <source>
        <dbReference type="ARBA" id="ARBA00022705"/>
    </source>
</evidence>
<dbReference type="Gene3D" id="1.10.8.60">
    <property type="match status" value="1"/>
</dbReference>
<feature type="domain" description="AAA+ ATPase" evidence="13">
    <location>
        <begin position="14"/>
        <end position="147"/>
    </location>
</feature>
<evidence type="ECO:0000313" key="15">
    <source>
        <dbReference type="Proteomes" id="UP000754563"/>
    </source>
</evidence>
<reference evidence="14" key="1">
    <citation type="submission" date="2020-04" db="EMBL/GenBank/DDBJ databases">
        <authorList>
            <person name="Zhang T."/>
        </authorList>
    </citation>
    <scope>NUCLEOTIDE SEQUENCE</scope>
    <source>
        <strain evidence="14">HKST-UBA11</strain>
    </source>
</reference>
<dbReference type="InterPro" id="IPR003593">
    <property type="entry name" value="AAA+_ATPase"/>
</dbReference>
<evidence type="ECO:0000256" key="2">
    <source>
        <dbReference type="ARBA" id="ARBA00022679"/>
    </source>
</evidence>
<dbReference type="Gene3D" id="3.40.50.300">
    <property type="entry name" value="P-loop containing nucleotide triphosphate hydrolases"/>
    <property type="match status" value="1"/>
</dbReference>
<dbReference type="SUPFAM" id="SSF48019">
    <property type="entry name" value="post-AAA+ oligomerization domain-like"/>
    <property type="match status" value="1"/>
</dbReference>
<dbReference type="InterPro" id="IPR008921">
    <property type="entry name" value="DNA_pol3_clamp-load_cplx_C"/>
</dbReference>
<evidence type="ECO:0000256" key="9">
    <source>
        <dbReference type="ARBA" id="ARBA00022932"/>
    </source>
</evidence>
<dbReference type="CDD" id="cd00009">
    <property type="entry name" value="AAA"/>
    <property type="match status" value="1"/>
</dbReference>
<keyword evidence="7" id="KW-0862">Zinc</keyword>
<proteinExistence type="inferred from homology"/>
<dbReference type="InterPro" id="IPR027417">
    <property type="entry name" value="P-loop_NTPase"/>
</dbReference>
<accession>A0A955L9B2</accession>
<keyword evidence="5" id="KW-0479">Metal-binding</keyword>
<comment type="similarity">
    <text evidence="1 11">Belongs to the DnaX/STICHEL family.</text>
</comment>
<dbReference type="Proteomes" id="UP000754563">
    <property type="component" value="Unassembled WGS sequence"/>
</dbReference>
<gene>
    <name evidence="11 14" type="primary">dnaX</name>
    <name evidence="14" type="ORF">KC717_06260</name>
</gene>
<dbReference type="Gene3D" id="1.20.272.10">
    <property type="match status" value="1"/>
</dbReference>
<keyword evidence="3 11" id="KW-0548">Nucleotidyltransferase</keyword>
<dbReference type="InterPro" id="IPR045085">
    <property type="entry name" value="HLD_clamp_pol_III_gamma_tau"/>
</dbReference>
<dbReference type="NCBIfam" id="TIGR02397">
    <property type="entry name" value="dnaX_nterm"/>
    <property type="match status" value="1"/>
</dbReference>
<comment type="subunit">
    <text evidence="11">DNA polymerase III contains a core (composed of alpha, epsilon and theta chains) that associates with a tau subunit. This core dimerizes to form the POLIII' complex. PolIII' associates with the gamma complex (composed of gamma, delta, delta', psi and chi chains) and with the beta chain to form the complete DNA polymerase III complex.</text>
</comment>
<evidence type="ECO:0000259" key="13">
    <source>
        <dbReference type="SMART" id="SM00382"/>
    </source>
</evidence>
<evidence type="ECO:0000256" key="5">
    <source>
        <dbReference type="ARBA" id="ARBA00022723"/>
    </source>
</evidence>
<evidence type="ECO:0000313" key="14">
    <source>
        <dbReference type="EMBL" id="MCA9386221.1"/>
    </source>
</evidence>
<dbReference type="EC" id="2.7.7.7" evidence="11"/>
<comment type="function">
    <text evidence="11">DNA polymerase III is a complex, multichain enzyme responsible for most of the replicative synthesis in bacteria. This DNA polymerase also exhibits 3' to 5' exonuclease activity.</text>
</comment>
<dbReference type="Pfam" id="PF13177">
    <property type="entry name" value="DNA_pol3_delta2"/>
    <property type="match status" value="1"/>
</dbReference>
<keyword evidence="2 11" id="KW-0808">Transferase</keyword>
<dbReference type="InterPro" id="IPR012763">
    <property type="entry name" value="DNA_pol_III_sug/sutau_N"/>
</dbReference>
<dbReference type="GO" id="GO:0046872">
    <property type="term" value="F:metal ion binding"/>
    <property type="evidence" value="ECO:0007669"/>
    <property type="project" value="UniProtKB-KW"/>
</dbReference>
<dbReference type="GO" id="GO:0003677">
    <property type="term" value="F:DNA binding"/>
    <property type="evidence" value="ECO:0007669"/>
    <property type="project" value="InterPro"/>
</dbReference>
<dbReference type="InterPro" id="IPR001270">
    <property type="entry name" value="ClpA/B"/>
</dbReference>
<dbReference type="GO" id="GO:0009360">
    <property type="term" value="C:DNA polymerase III complex"/>
    <property type="evidence" value="ECO:0007669"/>
    <property type="project" value="InterPro"/>
</dbReference>